<dbReference type="Pfam" id="PF07971">
    <property type="entry name" value="Glyco_hydro_92"/>
    <property type="match status" value="1"/>
</dbReference>
<dbReference type="InterPro" id="IPR050883">
    <property type="entry name" value="PNGase"/>
</dbReference>
<dbReference type="Gene3D" id="3.30.2080.10">
    <property type="entry name" value="GH92 mannosidase domain"/>
    <property type="match status" value="1"/>
</dbReference>
<dbReference type="FunFam" id="3.30.2080.10:FF:000001">
    <property type="entry name" value="Alpha-1,2-mannosidase subfamily"/>
    <property type="match status" value="1"/>
</dbReference>
<dbReference type="OrthoDB" id="449263at2759"/>
<dbReference type="FunFam" id="1.20.1050.60:FF:000002">
    <property type="entry name" value="Glycosyl hydrolase family 92"/>
    <property type="match status" value="1"/>
</dbReference>
<dbReference type="Gene3D" id="1.20.1050.60">
    <property type="entry name" value="alpha-1,2-mannosidase"/>
    <property type="match status" value="1"/>
</dbReference>
<dbReference type="GO" id="GO:0000224">
    <property type="term" value="F:peptide-N4-(N-acetyl-beta-glucosaminyl)asparagine amidase activity"/>
    <property type="evidence" value="ECO:0007669"/>
    <property type="project" value="TreeGrafter"/>
</dbReference>
<dbReference type="PANTHER" id="PTHR12143:SF27">
    <property type="entry name" value="ALPHA-1,2-MANNOSIDASE FAMILY PROTEIN (AFU_ORTHOLOGUE AFUA_5G10520)"/>
    <property type="match status" value="1"/>
</dbReference>
<dbReference type="GO" id="GO:0005829">
    <property type="term" value="C:cytosol"/>
    <property type="evidence" value="ECO:0007669"/>
    <property type="project" value="TreeGrafter"/>
</dbReference>
<feature type="chain" id="PRO_5025397713" evidence="1">
    <location>
        <begin position="18"/>
        <end position="790"/>
    </location>
</feature>
<accession>A0A6A6VX29</accession>
<protein>
    <submittedName>
        <fullName evidence="4">Glycosyl hydrolase</fullName>
    </submittedName>
</protein>
<keyword evidence="1" id="KW-0732">Signal</keyword>
<dbReference type="Gene3D" id="1.20.1610.10">
    <property type="entry name" value="alpha-1,2-mannosidases domains"/>
    <property type="match status" value="1"/>
</dbReference>
<dbReference type="GO" id="GO:0005975">
    <property type="term" value="P:carbohydrate metabolic process"/>
    <property type="evidence" value="ECO:0007669"/>
    <property type="project" value="InterPro"/>
</dbReference>
<feature type="domain" description="Glycosyl hydrolase family 92" evidence="2">
    <location>
        <begin position="303"/>
        <end position="771"/>
    </location>
</feature>
<dbReference type="InterPro" id="IPR005887">
    <property type="entry name" value="GH92_a_mannosidase_put"/>
</dbReference>
<dbReference type="InterPro" id="IPR041371">
    <property type="entry name" value="GH92_N"/>
</dbReference>
<organism evidence="4 5">
    <name type="scientific">Pseudovirgaria hyperparasitica</name>
    <dbReference type="NCBI Taxonomy" id="470096"/>
    <lineage>
        <taxon>Eukaryota</taxon>
        <taxon>Fungi</taxon>
        <taxon>Dikarya</taxon>
        <taxon>Ascomycota</taxon>
        <taxon>Pezizomycotina</taxon>
        <taxon>Dothideomycetes</taxon>
        <taxon>Dothideomycetes incertae sedis</taxon>
        <taxon>Acrospermales</taxon>
        <taxon>Acrospermaceae</taxon>
        <taxon>Pseudovirgaria</taxon>
    </lineage>
</organism>
<evidence type="ECO:0000313" key="5">
    <source>
        <dbReference type="Proteomes" id="UP000799437"/>
    </source>
</evidence>
<dbReference type="EMBL" id="ML996580">
    <property type="protein sequence ID" value="KAF2754356.1"/>
    <property type="molecule type" value="Genomic_DNA"/>
</dbReference>
<proteinExistence type="predicted"/>
<dbReference type="InterPro" id="IPR012939">
    <property type="entry name" value="Glyco_hydro_92"/>
</dbReference>
<dbReference type="AlphaFoldDB" id="A0A6A6VX29"/>
<dbReference type="Pfam" id="PF17678">
    <property type="entry name" value="Glyco_hydro_92N"/>
    <property type="match status" value="1"/>
</dbReference>
<dbReference type="Proteomes" id="UP000799437">
    <property type="component" value="Unassembled WGS sequence"/>
</dbReference>
<gene>
    <name evidence="4" type="ORF">EJ05DRAFT_494382</name>
</gene>
<evidence type="ECO:0000256" key="1">
    <source>
        <dbReference type="SAM" id="SignalP"/>
    </source>
</evidence>
<name>A0A6A6VX29_9PEZI</name>
<keyword evidence="4" id="KW-0378">Hydrolase</keyword>
<evidence type="ECO:0000313" key="4">
    <source>
        <dbReference type="EMBL" id="KAF2754356.1"/>
    </source>
</evidence>
<feature type="domain" description="Glycosyl hydrolase family 92 N-terminal" evidence="3">
    <location>
        <begin position="37"/>
        <end position="297"/>
    </location>
</feature>
<evidence type="ECO:0000259" key="3">
    <source>
        <dbReference type="Pfam" id="PF17678"/>
    </source>
</evidence>
<sequence length="790" mass="88178">MRHGMTLLIFGILVVIQQYLEEFRGRYATAQVDYSQFVNPLIGSEGPYPGEAFGGGDILVGGAVPFGDRATLNGGFTPNGKVTAISMMHESGTGGPPKYGVIAQMPLTTIKAPVNILDNTTYWQRRVGNDVAQVNYFSTELADGIKIELSGARHSGILQYTFPDGERHVLVDVSHYLPDGGFGGSSIQYYLGGEINLKDNGIYTGYGTYGGGFNEGAPMTVHFCGDFETPPTKSKTFKGRNTDPMQRQHNFANGGPQLPIFGGQISEQAGLMNDRVGAVFSWDSSSPNMIRSRVGISFISTDKACRFKDDEIPSYDLQQTVDAGRKEWNEEVFSKIQVDTGESANQTNLILLYSSLYFMHLMPSNREGENPLWKSDEPSWDDFYAIWDIFRCTVSLYHLIQPTAYESMIRSLIDIWRYDGFMPDGRSGNWNGLTQGGSNADNVLADAYVKGLRGGINWTEGYAAMVKDAERKEGRGALYDWIPLGYVSSDRSTRCISRTVEYSLNDFSLYQVAQGEAPGDASKYLNRSANWQNIWVHDLVSVNTTESFKGFMAPRLSSGEFNLTNYNPAICDECSWRSVTYEEYSFTIPHDAETLIEFMGGAADFERRLDYIFEPNSSQANLGANGAGINTIMNIGNEPDFATPYLYNYINKQYKSVERSRYLGNRYFKNANYGVPGNSDAGALNSWLIWQMIGMYPIVTQPVYLLESPWFSDINMTINHDKILRISTTNLGQESFYVQSVRLNGQRWNKNWFEHTDVMVDGGTIEFELGPEPIIWESGSVPPSPGHVEK</sequence>
<feature type="signal peptide" evidence="1">
    <location>
        <begin position="1"/>
        <end position="17"/>
    </location>
</feature>
<keyword evidence="5" id="KW-1185">Reference proteome</keyword>
<dbReference type="RefSeq" id="XP_033596807.1">
    <property type="nucleotide sequence ID" value="XM_033746193.1"/>
</dbReference>
<dbReference type="NCBIfam" id="TIGR01180">
    <property type="entry name" value="aman2_put"/>
    <property type="match status" value="1"/>
</dbReference>
<dbReference type="GO" id="GO:0030246">
    <property type="term" value="F:carbohydrate binding"/>
    <property type="evidence" value="ECO:0007669"/>
    <property type="project" value="InterPro"/>
</dbReference>
<evidence type="ECO:0000259" key="2">
    <source>
        <dbReference type="Pfam" id="PF07971"/>
    </source>
</evidence>
<dbReference type="InterPro" id="IPR008928">
    <property type="entry name" value="6-hairpin_glycosidase_sf"/>
</dbReference>
<dbReference type="GO" id="GO:0006516">
    <property type="term" value="P:glycoprotein catabolic process"/>
    <property type="evidence" value="ECO:0007669"/>
    <property type="project" value="TreeGrafter"/>
</dbReference>
<dbReference type="InterPro" id="IPR014718">
    <property type="entry name" value="GH-type_carb-bd"/>
</dbReference>
<dbReference type="SUPFAM" id="SSF48208">
    <property type="entry name" value="Six-hairpin glycosidases"/>
    <property type="match status" value="1"/>
</dbReference>
<dbReference type="GeneID" id="54487247"/>
<dbReference type="Gene3D" id="2.70.98.10">
    <property type="match status" value="1"/>
</dbReference>
<dbReference type="PANTHER" id="PTHR12143">
    <property type="entry name" value="PEPTIDE N-GLYCANASE PNGASE -RELATED"/>
    <property type="match status" value="1"/>
</dbReference>
<reference evidence="4" key="1">
    <citation type="journal article" date="2020" name="Stud. Mycol.">
        <title>101 Dothideomycetes genomes: a test case for predicting lifestyles and emergence of pathogens.</title>
        <authorList>
            <person name="Haridas S."/>
            <person name="Albert R."/>
            <person name="Binder M."/>
            <person name="Bloem J."/>
            <person name="Labutti K."/>
            <person name="Salamov A."/>
            <person name="Andreopoulos B."/>
            <person name="Baker S."/>
            <person name="Barry K."/>
            <person name="Bills G."/>
            <person name="Bluhm B."/>
            <person name="Cannon C."/>
            <person name="Castanera R."/>
            <person name="Culley D."/>
            <person name="Daum C."/>
            <person name="Ezra D."/>
            <person name="Gonzalez J."/>
            <person name="Henrissat B."/>
            <person name="Kuo A."/>
            <person name="Liang C."/>
            <person name="Lipzen A."/>
            <person name="Lutzoni F."/>
            <person name="Magnuson J."/>
            <person name="Mondo S."/>
            <person name="Nolan M."/>
            <person name="Ohm R."/>
            <person name="Pangilinan J."/>
            <person name="Park H.-J."/>
            <person name="Ramirez L."/>
            <person name="Alfaro M."/>
            <person name="Sun H."/>
            <person name="Tritt A."/>
            <person name="Yoshinaga Y."/>
            <person name="Zwiers L.-H."/>
            <person name="Turgeon B."/>
            <person name="Goodwin S."/>
            <person name="Spatafora J."/>
            <person name="Crous P."/>
            <person name="Grigoriev I."/>
        </authorList>
    </citation>
    <scope>NUCLEOTIDE SEQUENCE</scope>
    <source>
        <strain evidence="4">CBS 121739</strain>
    </source>
</reference>
<dbReference type="GO" id="GO:0005634">
    <property type="term" value="C:nucleus"/>
    <property type="evidence" value="ECO:0007669"/>
    <property type="project" value="TreeGrafter"/>
</dbReference>